<evidence type="ECO:0000256" key="5">
    <source>
        <dbReference type="ARBA" id="ARBA00022837"/>
    </source>
</evidence>
<evidence type="ECO:0000256" key="2">
    <source>
        <dbReference type="ARBA" id="ARBA00008267"/>
    </source>
</evidence>
<proteinExistence type="inferred from homology"/>
<dbReference type="SUPFAM" id="SSF81296">
    <property type="entry name" value="E set domains"/>
    <property type="match status" value="1"/>
</dbReference>
<dbReference type="SUPFAM" id="SSF48403">
    <property type="entry name" value="Ankyrin repeat"/>
    <property type="match status" value="1"/>
</dbReference>
<keyword evidence="6" id="KW-0112">Calmodulin-binding</keyword>
<evidence type="ECO:0000259" key="16">
    <source>
        <dbReference type="PROSITE" id="PS51437"/>
    </source>
</evidence>
<keyword evidence="3" id="KW-0597">Phosphoprotein</keyword>
<dbReference type="GO" id="GO:0009409">
    <property type="term" value="P:response to cold"/>
    <property type="evidence" value="ECO:0007669"/>
    <property type="project" value="UniProtKB-ARBA"/>
</dbReference>
<evidence type="ECO:0000256" key="3">
    <source>
        <dbReference type="ARBA" id="ARBA00022553"/>
    </source>
</evidence>
<evidence type="ECO:0000256" key="9">
    <source>
        <dbReference type="ARBA" id="ARBA00023054"/>
    </source>
</evidence>
<dbReference type="CDD" id="cd23767">
    <property type="entry name" value="IQCD"/>
    <property type="match status" value="1"/>
</dbReference>
<keyword evidence="18" id="KW-1185">Reference proteome</keyword>
<feature type="repeat" description="ANK" evidence="14">
    <location>
        <begin position="495"/>
        <end position="527"/>
    </location>
</feature>
<dbReference type="FunFam" id="2.60.40.10:FF:000314">
    <property type="entry name" value="Calmodulin-binding transcription activator 2"/>
    <property type="match status" value="1"/>
</dbReference>
<keyword evidence="8 14" id="KW-0040">ANK repeat</keyword>
<sequence>MEQILKEAQTRWLRPTEICEILKNYRNFRIAPEPPNMPASGSLFLFDRKVLRFFRKDGHNWRKKKDGKTVKEAHERLKSGSIDVLHCYYAHGEENINFQRRSYWMLEEDYMHIVLVHYLEVKLPSANDGTTTEFLQLPSAIDGRTTEFQLPSATDSTFATVDSFEQNNKLLEEAINFPVLKTQSSNLSDILKDSFKKSDSFTRWMSKELAEVDDSQVKSSSGLYWNSEDADNIIGASSRDQLDQFTLDPMVAQDQLFSITEYFPSWTYAGSKTRVLVTGRFLTSDEVIKLKWSCMFGEVEVPADILADGTLRCYSPSHKPGRVPFYVTCSNRLACSEVREFEYRPSDSQYMDAPSPHGATNKIYLQARLDELLSLGQDEQDEFQAALSNPTKELIDLNKKITSLMTNNDQWSELLKFADDNQLAPDDRQDQFVESGMKEKLHIWLLRKAGGGGKGPSVLDDEGQGVLHLAAALGYDWAIRPTITAGVSINFRDVHGWTALHWAAFCGRERTVVALIALGAAPGALTDPRPDFPSGRTPADLASFNGHKGISGFLAEFSLTSHLQTLNLKEAMGSNASEVSGLPGIGDVTGRIASPSAGQGLQAGSMGDSLGAVRNAAQAAARIYQVFRVQSFQRKQAVQYEDDNGVISDERAMSLLSYKPSKPGQFDPMHAAATRIQNKFRGWKGRKEFLLIRQRIVKIQAHVRGHQVRKHYRKIIWSVGIVEKVILRWRRRGAGLRGFRSTEGATDSSTRSSSVDVTPVKPAEDDYNFLQEGRKQTEERLQRALARVKSMVQYPEARDQYQRILTVVTKMQESQVALRFPALLAPIQKF</sequence>
<dbReference type="CDD" id="cd00102">
    <property type="entry name" value="IPT"/>
    <property type="match status" value="1"/>
</dbReference>
<organism evidence="17 18">
    <name type="scientific">Triticum turgidum subsp. durum</name>
    <name type="common">Durum wheat</name>
    <name type="synonym">Triticum durum</name>
    <dbReference type="NCBI Taxonomy" id="4567"/>
    <lineage>
        <taxon>Eukaryota</taxon>
        <taxon>Viridiplantae</taxon>
        <taxon>Streptophyta</taxon>
        <taxon>Embryophyta</taxon>
        <taxon>Tracheophyta</taxon>
        <taxon>Spermatophyta</taxon>
        <taxon>Magnoliopsida</taxon>
        <taxon>Liliopsida</taxon>
        <taxon>Poales</taxon>
        <taxon>Poaceae</taxon>
        <taxon>BOP clade</taxon>
        <taxon>Pooideae</taxon>
        <taxon>Triticodae</taxon>
        <taxon>Triticeae</taxon>
        <taxon>Triticinae</taxon>
        <taxon>Triticum</taxon>
    </lineage>
</organism>
<dbReference type="InterPro" id="IPR000048">
    <property type="entry name" value="IQ_motif_EF-hand-BS"/>
</dbReference>
<evidence type="ECO:0000256" key="1">
    <source>
        <dbReference type="ARBA" id="ARBA00004123"/>
    </source>
</evidence>
<evidence type="ECO:0000256" key="8">
    <source>
        <dbReference type="ARBA" id="ARBA00023043"/>
    </source>
</evidence>
<dbReference type="SMART" id="SM01076">
    <property type="entry name" value="CG-1"/>
    <property type="match status" value="1"/>
</dbReference>
<dbReference type="GO" id="GO:0005516">
    <property type="term" value="F:calmodulin binding"/>
    <property type="evidence" value="ECO:0007669"/>
    <property type="project" value="UniProtKB-KW"/>
</dbReference>
<dbReference type="GO" id="GO:0006357">
    <property type="term" value="P:regulation of transcription by RNA polymerase II"/>
    <property type="evidence" value="ECO:0007669"/>
    <property type="project" value="TreeGrafter"/>
</dbReference>
<keyword evidence="12" id="KW-0804">Transcription</keyword>
<dbReference type="GO" id="GO:0005634">
    <property type="term" value="C:nucleus"/>
    <property type="evidence" value="ECO:0007669"/>
    <property type="project" value="UniProtKB-SubCell"/>
</dbReference>
<keyword evidence="11" id="KW-0010">Activator</keyword>
<evidence type="ECO:0000256" key="14">
    <source>
        <dbReference type="PROSITE-ProRule" id="PRU00023"/>
    </source>
</evidence>
<keyword evidence="13" id="KW-0539">Nucleus</keyword>
<dbReference type="SMART" id="SM00015">
    <property type="entry name" value="IQ"/>
    <property type="match status" value="2"/>
</dbReference>
<comment type="similarity">
    <text evidence="2">Belongs to the CAMTA family.</text>
</comment>
<dbReference type="PROSITE" id="PS50096">
    <property type="entry name" value="IQ"/>
    <property type="match status" value="2"/>
</dbReference>
<dbReference type="AlphaFoldDB" id="A0A9R0T9M8"/>
<protein>
    <recommendedName>
        <fullName evidence="16">CG-1 domain-containing protein</fullName>
    </recommendedName>
</protein>
<dbReference type="InterPro" id="IPR014756">
    <property type="entry name" value="Ig_E-set"/>
</dbReference>
<dbReference type="EMBL" id="LT934118">
    <property type="protein sequence ID" value="VAI09762.1"/>
    <property type="molecule type" value="Genomic_DNA"/>
</dbReference>
<keyword evidence="10" id="KW-0238">DNA-binding</keyword>
<evidence type="ECO:0000256" key="7">
    <source>
        <dbReference type="ARBA" id="ARBA00023015"/>
    </source>
</evidence>
<dbReference type="Gene3D" id="1.25.40.20">
    <property type="entry name" value="Ankyrin repeat-containing domain"/>
    <property type="match status" value="1"/>
</dbReference>
<dbReference type="SMART" id="SM00248">
    <property type="entry name" value="ANK"/>
    <property type="match status" value="2"/>
</dbReference>
<dbReference type="InterPro" id="IPR002110">
    <property type="entry name" value="Ankyrin_rpt"/>
</dbReference>
<feature type="region of interest" description="Disordered" evidence="15">
    <location>
        <begin position="738"/>
        <end position="760"/>
    </location>
</feature>
<dbReference type="Pfam" id="PF01833">
    <property type="entry name" value="TIG"/>
    <property type="match status" value="1"/>
</dbReference>
<accession>A0A9R0T9M8</accession>
<keyword evidence="9" id="KW-0175">Coiled coil</keyword>
<evidence type="ECO:0000256" key="13">
    <source>
        <dbReference type="ARBA" id="ARBA00023242"/>
    </source>
</evidence>
<name>A0A9R0T9M8_TRITD</name>
<feature type="compositionally biased region" description="Low complexity" evidence="15">
    <location>
        <begin position="746"/>
        <end position="758"/>
    </location>
</feature>
<evidence type="ECO:0000256" key="11">
    <source>
        <dbReference type="ARBA" id="ARBA00023159"/>
    </source>
</evidence>
<evidence type="ECO:0000313" key="18">
    <source>
        <dbReference type="Proteomes" id="UP000324705"/>
    </source>
</evidence>
<evidence type="ECO:0000256" key="4">
    <source>
        <dbReference type="ARBA" id="ARBA00022737"/>
    </source>
</evidence>
<keyword evidence="5" id="KW-0106">Calcium</keyword>
<dbReference type="Pfam" id="PF03859">
    <property type="entry name" value="CG-1"/>
    <property type="match status" value="1"/>
</dbReference>
<dbReference type="Pfam" id="PF00612">
    <property type="entry name" value="IQ"/>
    <property type="match status" value="2"/>
</dbReference>
<dbReference type="Gene3D" id="1.20.5.190">
    <property type="match status" value="1"/>
</dbReference>
<dbReference type="PANTHER" id="PTHR23335:SF29">
    <property type="entry name" value="CALMODULIN-BINDING TRANSCRIPTION ACTIVATOR 1"/>
    <property type="match status" value="1"/>
</dbReference>
<reference evidence="17 18" key="1">
    <citation type="submission" date="2017-09" db="EMBL/GenBank/DDBJ databases">
        <authorList>
            <consortium name="International Durum Wheat Genome Sequencing Consortium (IDWGSC)"/>
            <person name="Milanesi L."/>
        </authorList>
    </citation>
    <scope>NUCLEOTIDE SEQUENCE [LARGE SCALE GENOMIC DNA]</scope>
    <source>
        <strain evidence="18">cv. Svevo</strain>
    </source>
</reference>
<dbReference type="PROSITE" id="PS50088">
    <property type="entry name" value="ANK_REPEAT"/>
    <property type="match status" value="1"/>
</dbReference>
<dbReference type="InterPro" id="IPR013783">
    <property type="entry name" value="Ig-like_fold"/>
</dbReference>
<evidence type="ECO:0000256" key="6">
    <source>
        <dbReference type="ARBA" id="ARBA00022860"/>
    </source>
</evidence>
<evidence type="ECO:0000256" key="10">
    <source>
        <dbReference type="ARBA" id="ARBA00023125"/>
    </source>
</evidence>
<keyword evidence="4" id="KW-0677">Repeat</keyword>
<keyword evidence="7" id="KW-0805">Transcription regulation</keyword>
<dbReference type="InterPro" id="IPR036770">
    <property type="entry name" value="Ankyrin_rpt-contain_sf"/>
</dbReference>
<gene>
    <name evidence="17" type="ORF">TRITD_4Bv1G176740</name>
</gene>
<dbReference type="SUPFAM" id="SSF52540">
    <property type="entry name" value="P-loop containing nucleoside triphosphate hydrolases"/>
    <property type="match status" value="1"/>
</dbReference>
<dbReference type="GO" id="GO:0003690">
    <property type="term" value="F:double-stranded DNA binding"/>
    <property type="evidence" value="ECO:0007669"/>
    <property type="project" value="TreeGrafter"/>
</dbReference>
<dbReference type="Proteomes" id="UP000324705">
    <property type="component" value="Chromosome 4B"/>
</dbReference>
<dbReference type="PANTHER" id="PTHR23335">
    <property type="entry name" value="CALMODULIN-BINDING TRANSCRIPTION ACTIVATOR CAMTA"/>
    <property type="match status" value="1"/>
</dbReference>
<dbReference type="PROSITE" id="PS51437">
    <property type="entry name" value="CG_1"/>
    <property type="match status" value="1"/>
</dbReference>
<dbReference type="FunFam" id="1.20.5.190:FF:000003">
    <property type="entry name" value="Calmodulin-binding transcription activator 2"/>
    <property type="match status" value="1"/>
</dbReference>
<feature type="domain" description="CG-1" evidence="16">
    <location>
        <begin position="1"/>
        <end position="127"/>
    </location>
</feature>
<dbReference type="Gene3D" id="2.60.40.10">
    <property type="entry name" value="Immunoglobulins"/>
    <property type="match status" value="1"/>
</dbReference>
<dbReference type="Pfam" id="PF12796">
    <property type="entry name" value="Ank_2"/>
    <property type="match status" value="1"/>
</dbReference>
<comment type="subcellular location">
    <subcellularLocation>
        <location evidence="1">Nucleus</location>
    </subcellularLocation>
</comment>
<dbReference type="GO" id="GO:0003712">
    <property type="term" value="F:transcription coregulator activity"/>
    <property type="evidence" value="ECO:0007669"/>
    <property type="project" value="TreeGrafter"/>
</dbReference>
<evidence type="ECO:0000313" key="17">
    <source>
        <dbReference type="EMBL" id="VAI09762.1"/>
    </source>
</evidence>
<evidence type="ECO:0000256" key="15">
    <source>
        <dbReference type="SAM" id="MobiDB-lite"/>
    </source>
</evidence>
<dbReference type="Gramene" id="TRITD4Bv1G176740.9">
    <property type="protein sequence ID" value="TRITD4Bv1G176740.9"/>
    <property type="gene ID" value="TRITD4Bv1G176740"/>
</dbReference>
<dbReference type="InterPro" id="IPR005559">
    <property type="entry name" value="CG-1_dom"/>
</dbReference>
<dbReference type="InterPro" id="IPR002909">
    <property type="entry name" value="IPT_dom"/>
</dbReference>
<dbReference type="InterPro" id="IPR027417">
    <property type="entry name" value="P-loop_NTPase"/>
</dbReference>
<evidence type="ECO:0000256" key="12">
    <source>
        <dbReference type="ARBA" id="ARBA00023163"/>
    </source>
</evidence>
<dbReference type="FunFam" id="1.25.40.20:FF:000140">
    <property type="entry name" value="Calmodulin-binding transcription activator 2"/>
    <property type="match status" value="1"/>
</dbReference>